<dbReference type="STRING" id="46245.Q29GB4"/>
<evidence type="ECO:0000313" key="2">
    <source>
        <dbReference type="Proteomes" id="UP000001819"/>
    </source>
</evidence>
<dbReference type="GeneID" id="4814837"/>
<dbReference type="InParanoid" id="Q29GB4"/>
<feature type="region of interest" description="Disordered" evidence="1">
    <location>
        <begin position="213"/>
        <end position="340"/>
    </location>
</feature>
<dbReference type="HOGENOM" id="CLU_055700_1_0_1"/>
<dbReference type="InterPro" id="IPR036910">
    <property type="entry name" value="HMG_box_dom_sf"/>
</dbReference>
<dbReference type="AlphaFoldDB" id="Q29GB4"/>
<evidence type="ECO:0000256" key="1">
    <source>
        <dbReference type="SAM" id="MobiDB-lite"/>
    </source>
</evidence>
<dbReference type="PROSITE" id="PS50118">
    <property type="entry name" value="HMG_BOX_2"/>
    <property type="match status" value="1"/>
</dbReference>
<dbReference type="SUPFAM" id="SSF47095">
    <property type="entry name" value="HMG-box"/>
    <property type="match status" value="1"/>
</dbReference>
<sequence>MESPTFYQVAKDFQVTGISRSGRVRKKSSKLLDFESPEEVEKKARRGQGRPPARYPGRGRPPNALREREAELERALESEMLFDDHNLSETELHIPAPTMGIVLMNSDDELDNLVQDLVDGVEAEASNNDSTMRQSLYMREKTNNRKILKAGKVVTGKPYRKDKGKTRYTAYSLWAREIRKRDFQDLDFSNAARRLSELWANVSNREKIAWRRKAKVQSTKARAREKNGLPPLPTANNGSTVAPEAPAPEGNFVNRATTSRTRKLAADRLESATTAPSTPTSTATVTSGPRRNTTRSCRGRLPSATIRSLPGKKPPALLNSPSDTELSPGTGTGSQREYQLPSEKSNIGAIDAAAHLKLLGESLTVIGERLKKHNGHVALSGSLSVLLDSLLCSMGPLLCMTTQIPGLENKPQLRNNLANTLDNIAYVMPGL</sequence>
<feature type="region of interest" description="Disordered" evidence="1">
    <location>
        <begin position="26"/>
        <end position="65"/>
    </location>
</feature>
<dbReference type="PANTHER" id="PTHR46584">
    <property type="entry name" value="HMG DOMAIN-CONTAINING PROTEIN 4"/>
    <property type="match status" value="1"/>
</dbReference>
<accession>Q29GB4</accession>
<reference evidence="3" key="1">
    <citation type="submission" date="2025-08" db="UniProtKB">
        <authorList>
            <consortium name="RefSeq"/>
        </authorList>
    </citation>
    <scope>IDENTIFICATION</scope>
    <source>
        <strain evidence="3">MV-25-SWS-2005</strain>
        <tissue evidence="3">Whole body</tissue>
    </source>
</reference>
<keyword evidence="2" id="KW-1185">Reference proteome</keyword>
<dbReference type="eggNOG" id="ENOG502QSH9">
    <property type="taxonomic scope" value="Eukaryota"/>
</dbReference>
<organism evidence="2 3">
    <name type="scientific">Drosophila pseudoobscura pseudoobscura</name>
    <name type="common">Fruit fly</name>
    <dbReference type="NCBI Taxonomy" id="46245"/>
    <lineage>
        <taxon>Eukaryota</taxon>
        <taxon>Metazoa</taxon>
        <taxon>Ecdysozoa</taxon>
        <taxon>Arthropoda</taxon>
        <taxon>Hexapoda</taxon>
        <taxon>Insecta</taxon>
        <taxon>Pterygota</taxon>
        <taxon>Neoptera</taxon>
        <taxon>Endopterygota</taxon>
        <taxon>Diptera</taxon>
        <taxon>Brachycera</taxon>
        <taxon>Muscomorpha</taxon>
        <taxon>Ephydroidea</taxon>
        <taxon>Drosophilidae</taxon>
        <taxon>Drosophila</taxon>
        <taxon>Sophophora</taxon>
    </lineage>
</organism>
<dbReference type="Bgee" id="FBgn0078310">
    <property type="expression patterns" value="Expressed in female reproductive system and 2 other cell types or tissues"/>
</dbReference>
<dbReference type="PANTHER" id="PTHR46584:SF1">
    <property type="entry name" value="HMG DOMAIN-CONTAINING PROTEIN 4"/>
    <property type="match status" value="1"/>
</dbReference>
<proteinExistence type="predicted"/>
<dbReference type="KEGG" id="dpo:4814837"/>
<evidence type="ECO:0000313" key="3">
    <source>
        <dbReference type="RefSeq" id="XP_001355139.1"/>
    </source>
</evidence>
<feature type="compositionally biased region" description="Low complexity" evidence="1">
    <location>
        <begin position="271"/>
        <end position="287"/>
    </location>
</feature>
<dbReference type="RefSeq" id="XP_001355139.1">
    <property type="nucleotide sequence ID" value="XM_001355103.3"/>
</dbReference>
<dbReference type="ExpressionAtlas" id="Q29GB4">
    <property type="expression patterns" value="baseline"/>
</dbReference>
<dbReference type="Gene3D" id="1.10.30.10">
    <property type="entry name" value="High mobility group box domain"/>
    <property type="match status" value="1"/>
</dbReference>
<feature type="compositionally biased region" description="Polar residues" evidence="1">
    <location>
        <begin position="319"/>
        <end position="340"/>
    </location>
</feature>
<accession>A0A6I8UGI9</accession>
<name>Q29GB4_DROPS</name>
<dbReference type="GO" id="GO:0003677">
    <property type="term" value="F:DNA binding"/>
    <property type="evidence" value="ECO:0007669"/>
    <property type="project" value="UniProtKB-UniRule"/>
</dbReference>
<gene>
    <name evidence="3" type="primary">LOC4814837</name>
</gene>
<dbReference type="GO" id="GO:0005634">
    <property type="term" value="C:nucleus"/>
    <property type="evidence" value="ECO:0007669"/>
    <property type="project" value="UniProtKB-UniRule"/>
</dbReference>
<dbReference type="InterPro" id="IPR042477">
    <property type="entry name" value="HMGXB4"/>
</dbReference>
<dbReference type="CDD" id="cd00084">
    <property type="entry name" value="HMG-box_SF"/>
    <property type="match status" value="1"/>
</dbReference>
<dbReference type="OMA" id="SMGPLLC"/>
<dbReference type="Proteomes" id="UP000001819">
    <property type="component" value="Chromosome X"/>
</dbReference>
<protein>
    <submittedName>
        <fullName evidence="3">Uncharacterized protein</fullName>
    </submittedName>
</protein>
<feature type="compositionally biased region" description="Low complexity" evidence="1">
    <location>
        <begin position="49"/>
        <end position="64"/>
    </location>
</feature>
<dbReference type="InterPro" id="IPR009071">
    <property type="entry name" value="HMG_box_dom"/>
</dbReference>